<feature type="transmembrane region" description="Helical" evidence="7">
    <location>
        <begin position="21"/>
        <end position="40"/>
    </location>
</feature>
<organism evidence="9 10">
    <name type="scientific">Mucilaginibacter psychrotolerans</name>
    <dbReference type="NCBI Taxonomy" id="1524096"/>
    <lineage>
        <taxon>Bacteria</taxon>
        <taxon>Pseudomonadati</taxon>
        <taxon>Bacteroidota</taxon>
        <taxon>Sphingobacteriia</taxon>
        <taxon>Sphingobacteriales</taxon>
        <taxon>Sphingobacteriaceae</taxon>
        <taxon>Mucilaginibacter</taxon>
    </lineage>
</organism>
<feature type="transmembrane region" description="Helical" evidence="7">
    <location>
        <begin position="88"/>
        <end position="108"/>
    </location>
</feature>
<evidence type="ECO:0000313" key="10">
    <source>
        <dbReference type="Proteomes" id="UP000297540"/>
    </source>
</evidence>
<dbReference type="PANTHER" id="PTHR40074:SF2">
    <property type="entry name" value="O-ACETYLTRANSFERASE WECH"/>
    <property type="match status" value="1"/>
</dbReference>
<dbReference type="GO" id="GO:0005886">
    <property type="term" value="C:plasma membrane"/>
    <property type="evidence" value="ECO:0007669"/>
    <property type="project" value="UniProtKB-SubCell"/>
</dbReference>
<evidence type="ECO:0000256" key="7">
    <source>
        <dbReference type="SAM" id="Phobius"/>
    </source>
</evidence>
<feature type="transmembrane region" description="Helical" evidence="7">
    <location>
        <begin position="135"/>
        <end position="153"/>
    </location>
</feature>
<comment type="caution">
    <text evidence="9">The sequence shown here is derived from an EMBL/GenBank/DDBJ whole genome shotgun (WGS) entry which is preliminary data.</text>
</comment>
<keyword evidence="3" id="KW-1003">Cell membrane</keyword>
<evidence type="ECO:0000256" key="3">
    <source>
        <dbReference type="ARBA" id="ARBA00022475"/>
    </source>
</evidence>
<dbReference type="GO" id="GO:0016413">
    <property type="term" value="F:O-acetyltransferase activity"/>
    <property type="evidence" value="ECO:0007669"/>
    <property type="project" value="TreeGrafter"/>
</dbReference>
<protein>
    <recommendedName>
        <fullName evidence="8">Acyltransferase 3 domain-containing protein</fullName>
    </recommendedName>
</protein>
<name>A0A4Y8SEN4_9SPHI</name>
<accession>A0A4Y8SEN4</accession>
<comment type="subcellular location">
    <subcellularLocation>
        <location evidence="1">Cell membrane</location>
        <topology evidence="1">Multi-pass membrane protein</topology>
    </subcellularLocation>
</comment>
<evidence type="ECO:0000313" key="9">
    <source>
        <dbReference type="EMBL" id="TFF37352.1"/>
    </source>
</evidence>
<feature type="transmembrane region" description="Helical" evidence="7">
    <location>
        <begin position="320"/>
        <end position="339"/>
    </location>
</feature>
<keyword evidence="4 7" id="KW-0812">Transmembrane</keyword>
<dbReference type="InterPro" id="IPR002656">
    <property type="entry name" value="Acyl_transf_3_dom"/>
</dbReference>
<comment type="similarity">
    <text evidence="2">Belongs to the acyltransferase 3 family.</text>
</comment>
<feature type="domain" description="Acyltransferase 3" evidence="8">
    <location>
        <begin position="14"/>
        <end position="338"/>
    </location>
</feature>
<keyword evidence="10" id="KW-1185">Reference proteome</keyword>
<evidence type="ECO:0000256" key="1">
    <source>
        <dbReference type="ARBA" id="ARBA00004651"/>
    </source>
</evidence>
<feature type="transmembrane region" description="Helical" evidence="7">
    <location>
        <begin position="165"/>
        <end position="183"/>
    </location>
</feature>
<feature type="transmembrane region" description="Helical" evidence="7">
    <location>
        <begin position="291"/>
        <end position="308"/>
    </location>
</feature>
<dbReference type="Pfam" id="PF01757">
    <property type="entry name" value="Acyl_transf_3"/>
    <property type="match status" value="1"/>
</dbReference>
<feature type="transmembrane region" description="Helical" evidence="7">
    <location>
        <begin position="60"/>
        <end position="76"/>
    </location>
</feature>
<dbReference type="GO" id="GO:0009246">
    <property type="term" value="P:enterobacterial common antigen biosynthetic process"/>
    <property type="evidence" value="ECO:0007669"/>
    <property type="project" value="TreeGrafter"/>
</dbReference>
<evidence type="ECO:0000256" key="6">
    <source>
        <dbReference type="ARBA" id="ARBA00023136"/>
    </source>
</evidence>
<feature type="transmembrane region" description="Helical" evidence="7">
    <location>
        <begin position="251"/>
        <end position="270"/>
    </location>
</feature>
<dbReference type="PANTHER" id="PTHR40074">
    <property type="entry name" value="O-ACETYLTRANSFERASE WECH"/>
    <property type="match status" value="1"/>
</dbReference>
<feature type="transmembrane region" description="Helical" evidence="7">
    <location>
        <begin position="220"/>
        <end position="239"/>
    </location>
</feature>
<feature type="transmembrane region" description="Helical" evidence="7">
    <location>
        <begin position="189"/>
        <end position="208"/>
    </location>
</feature>
<proteinExistence type="inferred from homology"/>
<evidence type="ECO:0000256" key="5">
    <source>
        <dbReference type="ARBA" id="ARBA00022989"/>
    </source>
</evidence>
<evidence type="ECO:0000256" key="4">
    <source>
        <dbReference type="ARBA" id="ARBA00022692"/>
    </source>
</evidence>
<dbReference type="RefSeq" id="WP_133231133.1">
    <property type="nucleotide sequence ID" value="NZ_SOZE01000011.1"/>
</dbReference>
<dbReference type="Proteomes" id="UP000297540">
    <property type="component" value="Unassembled WGS sequence"/>
</dbReference>
<gene>
    <name evidence="9" type="ORF">E2R66_13045</name>
</gene>
<sequence length="351" mass="40083">MEQSLPPAESTNISWINNLRLISMVAVVVLHTASPLLFNYKTAHLSNWMAADVYNALTRFAVPVFVMVTGALLLKREYELGNFLKKRLGRLILPFLFWSLVYVGYQWYNEIIVFPADPWGCIKMVLHQLKTGSSYHLWYVYLLIGLYLFIPILGKFVRHANERELLYFLAIWFLTILISEPYLDRFDTAVDLHNFAGYTGYLVLGYYLANKQFNFPGTVLLIILIFCCLVTVITLGTYYLEVKTGELSTYFYEPVGPFVVPLAASAFLIAKHTKAKLHPKVTGICNDAGKYTLGIYFCHALILNILELNDITYAIFNPWLSIPVVALLCFVLSWLLVWAMGKIPLLKYLVG</sequence>
<keyword evidence="5 7" id="KW-1133">Transmembrane helix</keyword>
<keyword evidence="6 7" id="KW-0472">Membrane</keyword>
<reference evidence="9 10" key="1">
    <citation type="journal article" date="2017" name="Int. J. Syst. Evol. Microbiol.">
        <title>Mucilaginibacterpsychrotolerans sp. nov., isolated from peatlands.</title>
        <authorList>
            <person name="Deng Y."/>
            <person name="Shen L."/>
            <person name="Xu B."/>
            <person name="Liu Y."/>
            <person name="Gu Z."/>
            <person name="Liu H."/>
            <person name="Zhou Y."/>
        </authorList>
    </citation>
    <scope>NUCLEOTIDE SEQUENCE [LARGE SCALE GENOMIC DNA]</scope>
    <source>
        <strain evidence="9 10">NH7-4</strain>
    </source>
</reference>
<dbReference type="OrthoDB" id="9810469at2"/>
<dbReference type="AlphaFoldDB" id="A0A4Y8SEN4"/>
<evidence type="ECO:0000259" key="8">
    <source>
        <dbReference type="Pfam" id="PF01757"/>
    </source>
</evidence>
<evidence type="ECO:0000256" key="2">
    <source>
        <dbReference type="ARBA" id="ARBA00007400"/>
    </source>
</evidence>
<dbReference type="EMBL" id="SOZE01000011">
    <property type="protein sequence ID" value="TFF37352.1"/>
    <property type="molecule type" value="Genomic_DNA"/>
</dbReference>